<sequence length="476" mass="54497">MKKKKNQSKQQQPQQLWRGSQAKSIDTTTINVQNKLAVKITPSPRPSPPHTAAPAGAAVEKDNKLVPEWLNASDFAEIVASTEPTFDKILSSTLELATKPGDNYASTVLKVDINVQLKDFSSKTKSYIVKVKPSQALEFLPHNLFSKEIEVYANYIAAFEKLYTDAGQPVQFSPRSYRLHKKDVQVEYLILDNLKAIGFELCDRMKGLDLEHTKHTLKKLAQWHAASIKYKELKGPYPEKFNNGLYSEQTAPIIKAMLATCKKSFLEIVSQFDSINEFKDKVNNLFEVYVDSIVEDAKIDDNDFNVLNHGDAWINNIMFQYHNDGQIKETYLLDHQIGKYGSPAQDLYFFLMSSTQLDIKVEKFDYFIRWYHENLVESAKLLNYNGFVPTLKELQIILLKHSIFGPVTVWNPLFICLIDTNEDFKVDLLMSDSPAAEALRKTTFGNERYKAHFELVMPWLNNRGLLNVDNIPKLQK</sequence>
<reference evidence="3 4" key="1">
    <citation type="journal article" date="2007" name="Nature">
        <title>Evolution of genes and genomes on the Drosophila phylogeny.</title>
        <authorList>
            <consortium name="Drosophila 12 Genomes Consortium"/>
            <person name="Clark A.G."/>
            <person name="Eisen M.B."/>
            <person name="Smith D.R."/>
            <person name="Bergman C.M."/>
            <person name="Oliver B."/>
            <person name="Markow T.A."/>
            <person name="Kaufman T.C."/>
            <person name="Kellis M."/>
            <person name="Gelbart W."/>
            <person name="Iyer V.N."/>
            <person name="Pollard D.A."/>
            <person name="Sackton T.B."/>
            <person name="Larracuente A.M."/>
            <person name="Singh N.D."/>
            <person name="Abad J.P."/>
            <person name="Abt D.N."/>
            <person name="Adryan B."/>
            <person name="Aguade M."/>
            <person name="Akashi H."/>
            <person name="Anderson W.W."/>
            <person name="Aquadro C.F."/>
            <person name="Ardell D.H."/>
            <person name="Arguello R."/>
            <person name="Artieri C.G."/>
            <person name="Barbash D.A."/>
            <person name="Barker D."/>
            <person name="Barsanti P."/>
            <person name="Batterham P."/>
            <person name="Batzoglou S."/>
            <person name="Begun D."/>
            <person name="Bhutkar A."/>
            <person name="Blanco E."/>
            <person name="Bosak S.A."/>
            <person name="Bradley R.K."/>
            <person name="Brand A.D."/>
            <person name="Brent M.R."/>
            <person name="Brooks A.N."/>
            <person name="Brown R.H."/>
            <person name="Butlin R.K."/>
            <person name="Caggese C."/>
            <person name="Calvi B.R."/>
            <person name="Bernardo de Carvalho A."/>
            <person name="Caspi A."/>
            <person name="Castrezana S."/>
            <person name="Celniker S.E."/>
            <person name="Chang J.L."/>
            <person name="Chapple C."/>
            <person name="Chatterji S."/>
            <person name="Chinwalla A."/>
            <person name="Civetta A."/>
            <person name="Clifton S.W."/>
            <person name="Comeron J.M."/>
            <person name="Costello J.C."/>
            <person name="Coyne J.A."/>
            <person name="Daub J."/>
            <person name="David R.G."/>
            <person name="Delcher A.L."/>
            <person name="Delehaunty K."/>
            <person name="Do C.B."/>
            <person name="Ebling H."/>
            <person name="Edwards K."/>
            <person name="Eickbush T."/>
            <person name="Evans J.D."/>
            <person name="Filipski A."/>
            <person name="Findeiss S."/>
            <person name="Freyhult E."/>
            <person name="Fulton L."/>
            <person name="Fulton R."/>
            <person name="Garcia A.C."/>
            <person name="Gardiner A."/>
            <person name="Garfield D.A."/>
            <person name="Garvin B.E."/>
            <person name="Gibson G."/>
            <person name="Gilbert D."/>
            <person name="Gnerre S."/>
            <person name="Godfrey J."/>
            <person name="Good R."/>
            <person name="Gotea V."/>
            <person name="Gravely B."/>
            <person name="Greenberg A.J."/>
            <person name="Griffiths-Jones S."/>
            <person name="Gross S."/>
            <person name="Guigo R."/>
            <person name="Gustafson E.A."/>
            <person name="Haerty W."/>
            <person name="Hahn M.W."/>
            <person name="Halligan D.L."/>
            <person name="Halpern A.L."/>
            <person name="Halter G.M."/>
            <person name="Han M.V."/>
            <person name="Heger A."/>
            <person name="Hillier L."/>
            <person name="Hinrichs A.S."/>
            <person name="Holmes I."/>
            <person name="Hoskins R.A."/>
            <person name="Hubisz M.J."/>
            <person name="Hultmark D."/>
            <person name="Huntley M.A."/>
            <person name="Jaffe D.B."/>
            <person name="Jagadeeshan S."/>
            <person name="Jeck W.R."/>
            <person name="Johnson J."/>
            <person name="Jones C.D."/>
            <person name="Jordan W.C."/>
            <person name="Karpen G.H."/>
            <person name="Kataoka E."/>
            <person name="Keightley P.D."/>
            <person name="Kheradpour P."/>
            <person name="Kirkness E.F."/>
            <person name="Koerich L.B."/>
            <person name="Kristiansen K."/>
            <person name="Kudrna D."/>
            <person name="Kulathinal R.J."/>
            <person name="Kumar S."/>
            <person name="Kwok R."/>
            <person name="Lander E."/>
            <person name="Langley C.H."/>
            <person name="Lapoint R."/>
            <person name="Lazzaro B.P."/>
            <person name="Lee S.J."/>
            <person name="Levesque L."/>
            <person name="Li R."/>
            <person name="Lin C.F."/>
            <person name="Lin M.F."/>
            <person name="Lindblad-Toh K."/>
            <person name="Llopart A."/>
            <person name="Long M."/>
            <person name="Low L."/>
            <person name="Lozovsky E."/>
            <person name="Lu J."/>
            <person name="Luo M."/>
            <person name="Machado C.A."/>
            <person name="Makalowski W."/>
            <person name="Marzo M."/>
            <person name="Matsuda M."/>
            <person name="Matzkin L."/>
            <person name="McAllister B."/>
            <person name="McBride C.S."/>
            <person name="McKernan B."/>
            <person name="McKernan K."/>
            <person name="Mendez-Lago M."/>
            <person name="Minx P."/>
            <person name="Mollenhauer M.U."/>
            <person name="Montooth K."/>
            <person name="Mount S.M."/>
            <person name="Mu X."/>
            <person name="Myers E."/>
            <person name="Negre B."/>
            <person name="Newfeld S."/>
            <person name="Nielsen R."/>
            <person name="Noor M.A."/>
            <person name="O'Grady P."/>
            <person name="Pachter L."/>
            <person name="Papaceit M."/>
            <person name="Parisi M.J."/>
            <person name="Parisi M."/>
            <person name="Parts L."/>
            <person name="Pedersen J.S."/>
            <person name="Pesole G."/>
            <person name="Phillippy A.M."/>
            <person name="Ponting C.P."/>
            <person name="Pop M."/>
            <person name="Porcelli D."/>
            <person name="Powell J.R."/>
            <person name="Prohaska S."/>
            <person name="Pruitt K."/>
            <person name="Puig M."/>
            <person name="Quesneville H."/>
            <person name="Ram K.R."/>
            <person name="Rand D."/>
            <person name="Rasmussen M.D."/>
            <person name="Reed L.K."/>
            <person name="Reenan R."/>
            <person name="Reily A."/>
            <person name="Remington K.A."/>
            <person name="Rieger T.T."/>
            <person name="Ritchie M.G."/>
            <person name="Robin C."/>
            <person name="Rogers Y.H."/>
            <person name="Rohde C."/>
            <person name="Rozas J."/>
            <person name="Rubenfield M.J."/>
            <person name="Ruiz A."/>
            <person name="Russo S."/>
            <person name="Salzberg S.L."/>
            <person name="Sanchez-Gracia A."/>
            <person name="Saranga D.J."/>
            <person name="Sato H."/>
            <person name="Schaeffer S.W."/>
            <person name="Schatz M.C."/>
            <person name="Schlenke T."/>
            <person name="Schwartz R."/>
            <person name="Segarra C."/>
            <person name="Singh R.S."/>
            <person name="Sirot L."/>
            <person name="Sirota M."/>
            <person name="Sisneros N.B."/>
            <person name="Smith C.D."/>
            <person name="Smith T.F."/>
            <person name="Spieth J."/>
            <person name="Stage D.E."/>
            <person name="Stark A."/>
            <person name="Stephan W."/>
            <person name="Strausberg R.L."/>
            <person name="Strempel S."/>
            <person name="Sturgill D."/>
            <person name="Sutton G."/>
            <person name="Sutton G.G."/>
            <person name="Tao W."/>
            <person name="Teichmann S."/>
            <person name="Tobari Y.N."/>
            <person name="Tomimura Y."/>
            <person name="Tsolas J.M."/>
            <person name="Valente V.L."/>
            <person name="Venter E."/>
            <person name="Venter J.C."/>
            <person name="Vicario S."/>
            <person name="Vieira F.G."/>
            <person name="Vilella A.J."/>
            <person name="Villasante A."/>
            <person name="Walenz B."/>
            <person name="Wang J."/>
            <person name="Wasserman M."/>
            <person name="Watts T."/>
            <person name="Wilson D."/>
            <person name="Wilson R.K."/>
            <person name="Wing R.A."/>
            <person name="Wolfner M.F."/>
            <person name="Wong A."/>
            <person name="Wong G.K."/>
            <person name="Wu C.I."/>
            <person name="Wu G."/>
            <person name="Yamamoto D."/>
            <person name="Yang H.P."/>
            <person name="Yang S.P."/>
            <person name="Yorke J.A."/>
            <person name="Yoshida K."/>
            <person name="Zdobnov E."/>
            <person name="Zhang P."/>
            <person name="Zhang Y."/>
            <person name="Zimin A.V."/>
            <person name="Baldwin J."/>
            <person name="Abdouelleil A."/>
            <person name="Abdulkadir J."/>
            <person name="Abebe A."/>
            <person name="Abera B."/>
            <person name="Abreu J."/>
            <person name="Acer S.C."/>
            <person name="Aftuck L."/>
            <person name="Alexander A."/>
            <person name="An P."/>
            <person name="Anderson E."/>
            <person name="Anderson S."/>
            <person name="Arachi H."/>
            <person name="Azer M."/>
            <person name="Bachantsang P."/>
            <person name="Barry A."/>
            <person name="Bayul T."/>
            <person name="Berlin A."/>
            <person name="Bessette D."/>
            <person name="Bloom T."/>
            <person name="Blye J."/>
            <person name="Boguslavskiy L."/>
            <person name="Bonnet C."/>
            <person name="Boukhgalter B."/>
            <person name="Bourzgui I."/>
            <person name="Brown A."/>
            <person name="Cahill P."/>
            <person name="Channer S."/>
            <person name="Cheshatsang Y."/>
            <person name="Chuda L."/>
            <person name="Citroen M."/>
            <person name="Collymore A."/>
            <person name="Cooke P."/>
            <person name="Costello M."/>
            <person name="D'Aco K."/>
            <person name="Daza R."/>
            <person name="De Haan G."/>
            <person name="DeGray S."/>
            <person name="DeMaso C."/>
            <person name="Dhargay N."/>
            <person name="Dooley K."/>
            <person name="Dooley E."/>
            <person name="Doricent M."/>
            <person name="Dorje P."/>
            <person name="Dorjee K."/>
            <person name="Dupes A."/>
            <person name="Elong R."/>
            <person name="Falk J."/>
            <person name="Farina A."/>
            <person name="Faro S."/>
            <person name="Ferguson D."/>
            <person name="Fisher S."/>
            <person name="Foley C.D."/>
            <person name="Franke A."/>
            <person name="Friedrich D."/>
            <person name="Gadbois L."/>
            <person name="Gearin G."/>
            <person name="Gearin C.R."/>
            <person name="Giannoukos G."/>
            <person name="Goode T."/>
            <person name="Graham J."/>
            <person name="Grandbois E."/>
            <person name="Grewal S."/>
            <person name="Gyaltsen K."/>
            <person name="Hafez N."/>
            <person name="Hagos B."/>
            <person name="Hall J."/>
            <person name="Henson C."/>
            <person name="Hollinger A."/>
            <person name="Honan T."/>
            <person name="Huard M.D."/>
            <person name="Hughes L."/>
            <person name="Hurhula B."/>
            <person name="Husby M.E."/>
            <person name="Kamat A."/>
            <person name="Kanga B."/>
            <person name="Kashin S."/>
            <person name="Khazanovich D."/>
            <person name="Kisner P."/>
            <person name="Lance K."/>
            <person name="Lara M."/>
            <person name="Lee W."/>
            <person name="Lennon N."/>
            <person name="Letendre F."/>
            <person name="LeVine R."/>
            <person name="Lipovsky A."/>
            <person name="Liu X."/>
            <person name="Liu J."/>
            <person name="Liu S."/>
            <person name="Lokyitsang T."/>
            <person name="Lokyitsang Y."/>
            <person name="Lubonja R."/>
            <person name="Lui A."/>
            <person name="MacDonald P."/>
            <person name="Magnisalis V."/>
            <person name="Maru K."/>
            <person name="Matthews C."/>
            <person name="McCusker W."/>
            <person name="McDonough S."/>
            <person name="Mehta T."/>
            <person name="Meldrim J."/>
            <person name="Meneus L."/>
            <person name="Mihai O."/>
            <person name="Mihalev A."/>
            <person name="Mihova T."/>
            <person name="Mittelman R."/>
            <person name="Mlenga V."/>
            <person name="Montmayeur A."/>
            <person name="Mulrain L."/>
            <person name="Navidi A."/>
            <person name="Naylor J."/>
            <person name="Negash T."/>
            <person name="Nguyen T."/>
            <person name="Nguyen N."/>
            <person name="Nicol R."/>
            <person name="Norbu C."/>
            <person name="Norbu N."/>
            <person name="Novod N."/>
            <person name="O'Neill B."/>
            <person name="Osman S."/>
            <person name="Markiewicz E."/>
            <person name="Oyono O.L."/>
            <person name="Patti C."/>
            <person name="Phunkhang P."/>
            <person name="Pierre F."/>
            <person name="Priest M."/>
            <person name="Raghuraman S."/>
            <person name="Rege F."/>
            <person name="Reyes R."/>
            <person name="Rise C."/>
            <person name="Rogov P."/>
            <person name="Ross K."/>
            <person name="Ryan E."/>
            <person name="Settipalli S."/>
            <person name="Shea T."/>
            <person name="Sherpa N."/>
            <person name="Shi L."/>
            <person name="Shih D."/>
            <person name="Sparrow T."/>
            <person name="Spaulding J."/>
            <person name="Stalker J."/>
            <person name="Stange-Thomann N."/>
            <person name="Stavropoulos S."/>
            <person name="Stone C."/>
            <person name="Strader C."/>
            <person name="Tesfaye S."/>
            <person name="Thomson T."/>
            <person name="Thoulutsang Y."/>
            <person name="Thoulutsang D."/>
            <person name="Topham K."/>
            <person name="Topping I."/>
            <person name="Tsamla T."/>
            <person name="Vassiliev H."/>
            <person name="Vo A."/>
            <person name="Wangchuk T."/>
            <person name="Wangdi T."/>
            <person name="Weiand M."/>
            <person name="Wilkinson J."/>
            <person name="Wilson A."/>
            <person name="Yadav S."/>
            <person name="Young G."/>
            <person name="Yu Q."/>
            <person name="Zembek L."/>
            <person name="Zhong D."/>
            <person name="Zimmer A."/>
            <person name="Zwirko Z."/>
            <person name="Jaffe D.B."/>
            <person name="Alvarez P."/>
            <person name="Brockman W."/>
            <person name="Butler J."/>
            <person name="Chin C."/>
            <person name="Gnerre S."/>
            <person name="Grabherr M."/>
            <person name="Kleber M."/>
            <person name="Mauceli E."/>
            <person name="MacCallum I."/>
        </authorList>
    </citation>
    <scope>NUCLEOTIDE SEQUENCE [LARGE SCALE GENOMIC DNA]</scope>
    <source>
        <strain evidence="4">Tucson 14030-0811.24</strain>
    </source>
</reference>
<dbReference type="Gene3D" id="3.90.1200.10">
    <property type="match status" value="1"/>
</dbReference>
<dbReference type="STRING" id="7260.B4NF62"/>
<dbReference type="InterPro" id="IPR004119">
    <property type="entry name" value="EcKL"/>
</dbReference>
<dbReference type="SUPFAM" id="SSF56112">
    <property type="entry name" value="Protein kinase-like (PK-like)"/>
    <property type="match status" value="1"/>
</dbReference>
<evidence type="ECO:0000256" key="1">
    <source>
        <dbReference type="SAM" id="MobiDB-lite"/>
    </source>
</evidence>
<dbReference type="SMART" id="SM00587">
    <property type="entry name" value="CHK"/>
    <property type="match status" value="1"/>
</dbReference>
<dbReference type="InterPro" id="IPR015897">
    <property type="entry name" value="CHK_kinase-like"/>
</dbReference>
<dbReference type="InterPro" id="IPR011009">
    <property type="entry name" value="Kinase-like_dom_sf"/>
</dbReference>
<feature type="compositionally biased region" description="Polar residues" evidence="1">
    <location>
        <begin position="17"/>
        <end position="28"/>
    </location>
</feature>
<name>B4NF62_DROWI</name>
<feature type="domain" description="CHK kinase-like" evidence="2">
    <location>
        <begin position="189"/>
        <end position="381"/>
    </location>
</feature>
<feature type="region of interest" description="Disordered" evidence="1">
    <location>
        <begin position="1"/>
        <end position="28"/>
    </location>
</feature>
<accession>B4NF62</accession>
<dbReference type="InParanoid" id="B4NF62"/>
<dbReference type="PANTHER" id="PTHR11012:SF6">
    <property type="entry name" value="CHK DOMAIN OV1-RELATED"/>
    <property type="match status" value="1"/>
</dbReference>
<evidence type="ECO:0000313" key="4">
    <source>
        <dbReference type="Proteomes" id="UP000007798"/>
    </source>
</evidence>
<dbReference type="Pfam" id="PF02958">
    <property type="entry name" value="EcKL"/>
    <property type="match status" value="1"/>
</dbReference>
<dbReference type="AlphaFoldDB" id="B4NF62"/>
<organism evidence="3 4">
    <name type="scientific">Drosophila willistoni</name>
    <name type="common">Fruit fly</name>
    <dbReference type="NCBI Taxonomy" id="7260"/>
    <lineage>
        <taxon>Eukaryota</taxon>
        <taxon>Metazoa</taxon>
        <taxon>Ecdysozoa</taxon>
        <taxon>Arthropoda</taxon>
        <taxon>Hexapoda</taxon>
        <taxon>Insecta</taxon>
        <taxon>Pterygota</taxon>
        <taxon>Neoptera</taxon>
        <taxon>Endopterygota</taxon>
        <taxon>Diptera</taxon>
        <taxon>Brachycera</taxon>
        <taxon>Muscomorpha</taxon>
        <taxon>Ephydroidea</taxon>
        <taxon>Drosophilidae</taxon>
        <taxon>Drosophila</taxon>
        <taxon>Sophophora</taxon>
    </lineage>
</organism>
<dbReference type="eggNOG" id="ENOG502RZD1">
    <property type="taxonomic scope" value="Eukaryota"/>
</dbReference>
<dbReference type="Proteomes" id="UP000007798">
    <property type="component" value="Unassembled WGS sequence"/>
</dbReference>
<dbReference type="HOGENOM" id="CLU_010718_0_0_1"/>
<evidence type="ECO:0000313" key="3">
    <source>
        <dbReference type="EMBL" id="EDW82929.2"/>
    </source>
</evidence>
<dbReference type="OrthoDB" id="191037at2759"/>
<dbReference type="PANTHER" id="PTHR11012">
    <property type="entry name" value="PROTEIN KINASE-LIKE DOMAIN-CONTAINING"/>
    <property type="match status" value="1"/>
</dbReference>
<proteinExistence type="predicted"/>
<dbReference type="EMBL" id="CH964251">
    <property type="protein sequence ID" value="EDW82929.2"/>
    <property type="molecule type" value="Genomic_DNA"/>
</dbReference>
<keyword evidence="4" id="KW-1185">Reference proteome</keyword>
<evidence type="ECO:0000259" key="2">
    <source>
        <dbReference type="SMART" id="SM00587"/>
    </source>
</evidence>
<protein>
    <recommendedName>
        <fullName evidence="2">CHK kinase-like domain-containing protein</fullName>
    </recommendedName>
</protein>
<gene>
    <name evidence="3" type="primary">Dwil\GK22585</name>
    <name evidence="3" type="ORF">Dwil_GK22585</name>
</gene>